<feature type="repeat" description="PPR" evidence="3">
    <location>
        <begin position="325"/>
        <end position="359"/>
    </location>
</feature>
<dbReference type="PANTHER" id="PTHR47936:SF1">
    <property type="entry name" value="PENTATRICOPEPTIDE REPEAT-CONTAINING PROTEIN GUN1, CHLOROPLASTIC"/>
    <property type="match status" value="1"/>
</dbReference>
<feature type="repeat" description="PPR" evidence="3">
    <location>
        <begin position="500"/>
        <end position="534"/>
    </location>
</feature>
<reference evidence="5 6" key="1">
    <citation type="submission" date="2025-04" db="UniProtKB">
        <authorList>
            <consortium name="RefSeq"/>
        </authorList>
    </citation>
    <scope>IDENTIFICATION</scope>
    <source>
        <tissue evidence="5 6">Fruit stalk</tissue>
    </source>
</reference>
<dbReference type="PANTHER" id="PTHR47936">
    <property type="entry name" value="PPR_LONG DOMAIN-CONTAINING PROTEIN"/>
    <property type="match status" value="1"/>
</dbReference>
<name>A0A6P6AX19_DURZI</name>
<protein>
    <submittedName>
        <fullName evidence="5 6">Pentatricopeptide repeat-containing protein At5g43820</fullName>
    </submittedName>
</protein>
<dbReference type="Pfam" id="PF13812">
    <property type="entry name" value="PPR_3"/>
    <property type="match status" value="2"/>
</dbReference>
<dbReference type="AlphaFoldDB" id="A0A6P6AX19"/>
<dbReference type="Pfam" id="PF12854">
    <property type="entry name" value="PPR_1"/>
    <property type="match status" value="1"/>
</dbReference>
<evidence type="ECO:0000313" key="6">
    <source>
        <dbReference type="RefSeq" id="XP_022769407.1"/>
    </source>
</evidence>
<feature type="repeat" description="PPR" evidence="3">
    <location>
        <begin position="395"/>
        <end position="429"/>
    </location>
</feature>
<proteinExistence type="inferred from homology"/>
<dbReference type="RefSeq" id="XP_022769409.1">
    <property type="nucleotide sequence ID" value="XM_022913674.1"/>
</dbReference>
<dbReference type="GO" id="GO:0009507">
    <property type="term" value="C:chloroplast"/>
    <property type="evidence" value="ECO:0007669"/>
    <property type="project" value="TreeGrafter"/>
</dbReference>
<evidence type="ECO:0000256" key="3">
    <source>
        <dbReference type="PROSITE-ProRule" id="PRU00708"/>
    </source>
</evidence>
<dbReference type="Gene3D" id="1.25.40.10">
    <property type="entry name" value="Tetratricopeptide repeat domain"/>
    <property type="match status" value="3"/>
</dbReference>
<dbReference type="OrthoDB" id="185373at2759"/>
<feature type="repeat" description="PPR" evidence="3">
    <location>
        <begin position="221"/>
        <end position="255"/>
    </location>
</feature>
<dbReference type="GO" id="GO:0031930">
    <property type="term" value="P:mitochondria-nucleus signaling pathway"/>
    <property type="evidence" value="ECO:0007669"/>
    <property type="project" value="TreeGrafter"/>
</dbReference>
<comment type="similarity">
    <text evidence="1">Belongs to the PPR family. P subfamily.</text>
</comment>
<evidence type="ECO:0000313" key="5">
    <source>
        <dbReference type="RefSeq" id="XP_022769406.1"/>
    </source>
</evidence>
<evidence type="ECO:0000313" key="7">
    <source>
        <dbReference type="RefSeq" id="XP_022769408.1"/>
    </source>
</evidence>
<keyword evidence="2" id="KW-0677">Repeat</keyword>
<dbReference type="RefSeq" id="XP_022769407.1">
    <property type="nucleotide sequence ID" value="XM_022913672.1"/>
</dbReference>
<dbReference type="KEGG" id="dzi:111312922"/>
<dbReference type="PROSITE" id="PS51375">
    <property type="entry name" value="PPR"/>
    <property type="match status" value="7"/>
</dbReference>
<dbReference type="RefSeq" id="XP_022769406.1">
    <property type="nucleotide sequence ID" value="XM_022913671.1"/>
</dbReference>
<feature type="repeat" description="PPR" evidence="3">
    <location>
        <begin position="186"/>
        <end position="220"/>
    </location>
</feature>
<evidence type="ECO:0000313" key="4">
    <source>
        <dbReference type="Proteomes" id="UP000515121"/>
    </source>
</evidence>
<sequence length="582" mass="66215">MKKICHIIEPATLNWFSMAFHFKQLPGWNLSFSRARFHLPCICSLFSVSPFSTINFFSDSSLKEPSFNQINHQSNVDESRVLSKLSDLFQFPYRNSTIPNAYKESYPVKQIESRAVDDFLLPEEKLRGIFLQKLSGKTAIEHALSNVSVELSVDIIAKVVDRGNLGGEAMVLFFNWAIKQPGIPRDIRCYYIIIKALGRRRFFKFIIEVLRDMVEEGIQPDLETLSIVFDSFVRARRVHKALETLENLEELGLKRDTESLNVLLQCLCRRAHAGAANSLLNAVGGKIKFNRPTYNITISGWSKLGRVSEMERIFKAMIAKGFSPDCSTFSYLIEGLGRAGLIDDAVETFDHMKEKGCIPDARVYNALISNFISIGNFDECMKYYKGLLDSNFDPDLDTYMKLISAFIKAQKVADALEIFEEMLVQGIVPTTGSLTSFIEPLCSYGPPHAAMMIYKKARRFGCKISLSAYKLLLMRLSKFGKCGMLLNLWQEMQESGRTSDMEVYEHVIDGLCNIGHLENAVLVMEEALHKGFCPSRVIYSKLNNKLLASNEVEKAYKLFLKVKDARPNDNAQRYWRANGWHF</sequence>
<accession>A0A6P6AX19</accession>
<feature type="repeat" description="PPR" evidence="3">
    <location>
        <begin position="290"/>
        <end position="324"/>
    </location>
</feature>
<dbReference type="NCBIfam" id="TIGR00756">
    <property type="entry name" value="PPR"/>
    <property type="match status" value="5"/>
</dbReference>
<evidence type="ECO:0000256" key="1">
    <source>
        <dbReference type="ARBA" id="ARBA00007626"/>
    </source>
</evidence>
<evidence type="ECO:0000256" key="2">
    <source>
        <dbReference type="ARBA" id="ARBA00022737"/>
    </source>
</evidence>
<dbReference type="Pfam" id="PF01535">
    <property type="entry name" value="PPR"/>
    <property type="match status" value="2"/>
</dbReference>
<organism evidence="4 7">
    <name type="scientific">Durio zibethinus</name>
    <name type="common">Durian</name>
    <dbReference type="NCBI Taxonomy" id="66656"/>
    <lineage>
        <taxon>Eukaryota</taxon>
        <taxon>Viridiplantae</taxon>
        <taxon>Streptophyta</taxon>
        <taxon>Embryophyta</taxon>
        <taxon>Tracheophyta</taxon>
        <taxon>Spermatophyta</taxon>
        <taxon>Magnoliopsida</taxon>
        <taxon>eudicotyledons</taxon>
        <taxon>Gunneridae</taxon>
        <taxon>Pentapetalae</taxon>
        <taxon>rosids</taxon>
        <taxon>malvids</taxon>
        <taxon>Malvales</taxon>
        <taxon>Malvaceae</taxon>
        <taxon>Helicteroideae</taxon>
        <taxon>Durio</taxon>
    </lineage>
</organism>
<keyword evidence="4" id="KW-1185">Reference proteome</keyword>
<dbReference type="InterPro" id="IPR002885">
    <property type="entry name" value="PPR_rpt"/>
</dbReference>
<dbReference type="GeneID" id="111312922"/>
<dbReference type="InterPro" id="IPR011990">
    <property type="entry name" value="TPR-like_helical_dom_sf"/>
</dbReference>
<gene>
    <name evidence="5 6 7 8" type="primary">LOC111312922</name>
</gene>
<dbReference type="GO" id="GO:0010019">
    <property type="term" value="P:chloroplast-nucleus signaling pathway"/>
    <property type="evidence" value="ECO:0007669"/>
    <property type="project" value="TreeGrafter"/>
</dbReference>
<dbReference type="RefSeq" id="XP_022769408.1">
    <property type="nucleotide sequence ID" value="XM_022913673.1"/>
</dbReference>
<dbReference type="Proteomes" id="UP000515121">
    <property type="component" value="Unplaced"/>
</dbReference>
<evidence type="ECO:0000313" key="8">
    <source>
        <dbReference type="RefSeq" id="XP_022769409.1"/>
    </source>
</evidence>
<feature type="repeat" description="PPR" evidence="3">
    <location>
        <begin position="360"/>
        <end position="394"/>
    </location>
</feature>